<dbReference type="InterPro" id="IPR029065">
    <property type="entry name" value="Enolase_C-like"/>
</dbReference>
<dbReference type="CDD" id="cd03319">
    <property type="entry name" value="L-Ala-DL-Glu_epimerase"/>
    <property type="match status" value="1"/>
</dbReference>
<comment type="similarity">
    <text evidence="2">Belongs to the mandelate racemase/muconate lactonizing enzyme family.</text>
</comment>
<feature type="domain" description="Mandelate racemase/muconate lactonizing enzyme C-terminal" evidence="6">
    <location>
        <begin position="144"/>
        <end position="240"/>
    </location>
</feature>
<dbReference type="GO" id="GO:0046872">
    <property type="term" value="F:metal ion binding"/>
    <property type="evidence" value="ECO:0007669"/>
    <property type="project" value="UniProtKB-KW"/>
</dbReference>
<organism evidence="7">
    <name type="scientific">uncultured organism</name>
    <dbReference type="NCBI Taxonomy" id="155900"/>
    <lineage>
        <taxon>unclassified sequences</taxon>
        <taxon>environmental samples</taxon>
    </lineage>
</organism>
<dbReference type="Gene3D" id="3.30.390.10">
    <property type="entry name" value="Enolase-like, N-terminal domain"/>
    <property type="match status" value="1"/>
</dbReference>
<dbReference type="SFLD" id="SFLDS00001">
    <property type="entry name" value="Enolase"/>
    <property type="match status" value="1"/>
</dbReference>
<dbReference type="InterPro" id="IPR013342">
    <property type="entry name" value="Mandelate_racemase_C"/>
</dbReference>
<name>A0A8A1V5N5_9ZZZZ</name>
<dbReference type="AlphaFoldDB" id="A0A8A1V5N5"/>
<dbReference type="InterPro" id="IPR013341">
    <property type="entry name" value="Mandelate_racemase_N_dom"/>
</dbReference>
<evidence type="ECO:0000259" key="6">
    <source>
        <dbReference type="SMART" id="SM00922"/>
    </source>
</evidence>
<dbReference type="SMART" id="SM00922">
    <property type="entry name" value="MR_MLE"/>
    <property type="match status" value="1"/>
</dbReference>
<keyword evidence="4" id="KW-0460">Magnesium</keyword>
<keyword evidence="5" id="KW-0413">Isomerase</keyword>
<evidence type="ECO:0000256" key="2">
    <source>
        <dbReference type="ARBA" id="ARBA00008031"/>
    </source>
</evidence>
<dbReference type="Gene3D" id="3.20.20.120">
    <property type="entry name" value="Enolase-like C-terminal domain"/>
    <property type="match status" value="1"/>
</dbReference>
<dbReference type="InterPro" id="IPR034603">
    <property type="entry name" value="Dipeptide_epimerase"/>
</dbReference>
<dbReference type="FunFam" id="3.30.390.10:FF:000009">
    <property type="entry name" value="Hydrophobic dipeptide epimerase"/>
    <property type="match status" value="1"/>
</dbReference>
<accession>A0A8A1V5N5</accession>
<protein>
    <submittedName>
        <fullName evidence="7">Putative dipeptide epimerase</fullName>
    </submittedName>
</protein>
<dbReference type="SFLD" id="SFLDF00009">
    <property type="entry name" value="o-succinylbenzoate_synthase"/>
    <property type="match status" value="1"/>
</dbReference>
<sequence length="370" mass="40676">MSTPPIIITKIDIYRFSIPMEPFTIATGTMDYAQNVFIRVHTNAGFYGVGECSAFPAIVGETQDTCLIMAREFAKLWIGKDALDIAGRLQDLHNFTAGNTTIKSAFDMALYDIAAKNAGLPLYLFLGGERRIVESDITIGIAAPGVMGGKALIFKDSGAKILKVKLGKNAAEDVERIKQIREAVGNALKIRIDANQGWSFDEAVFALQAIGKYDVEFCEQPMRTWYDDRLPELMQLSPVKIMADESVYNHHDARKLINSGSCHYINIKLAKSGGIYEARQIHDLAAAKGIACMMGGMLESRIALSAKLHFVYASPNIKFYDMDTCLLGHLEDPCIGGVTYNGYKLNIDDTTGIGADADEAFLKKSERFTV</sequence>
<dbReference type="SFLD" id="SFLDG00180">
    <property type="entry name" value="muconate_cycloisomerase"/>
    <property type="match status" value="1"/>
</dbReference>
<dbReference type="InterPro" id="IPR036849">
    <property type="entry name" value="Enolase-like_C_sf"/>
</dbReference>
<evidence type="ECO:0000256" key="4">
    <source>
        <dbReference type="ARBA" id="ARBA00022842"/>
    </source>
</evidence>
<dbReference type="InterPro" id="IPR029017">
    <property type="entry name" value="Enolase-like_N"/>
</dbReference>
<reference evidence="7" key="1">
    <citation type="journal article" name="Antibiotics">
        <title>Novel Soil-Derived Beta-Lactam, Chloramphenicol, Fosfomycin and Trimethoprim Resistance Genes Revealed by Functional Metagenomics.</title>
        <authorList>
            <person name="Willms I.M."/>
            <person name="Grote M."/>
            <person name="Kocatuerk M."/>
            <person name="Singhoff L."/>
            <person name="Kraft A.A."/>
            <person name="Bolz S.H."/>
            <person name="Nacke H."/>
        </authorList>
    </citation>
    <scope>NUCLEOTIDE SEQUENCE</scope>
</reference>
<evidence type="ECO:0000313" key="7">
    <source>
        <dbReference type="EMBL" id="QST87839.1"/>
    </source>
</evidence>
<dbReference type="PANTHER" id="PTHR48073:SF2">
    <property type="entry name" value="O-SUCCINYLBENZOATE SYNTHASE"/>
    <property type="match status" value="1"/>
</dbReference>
<dbReference type="GO" id="GO:0016855">
    <property type="term" value="F:racemase and epimerase activity, acting on amino acids and derivatives"/>
    <property type="evidence" value="ECO:0007669"/>
    <property type="project" value="InterPro"/>
</dbReference>
<evidence type="ECO:0000256" key="1">
    <source>
        <dbReference type="ARBA" id="ARBA00001946"/>
    </source>
</evidence>
<keyword evidence="3" id="KW-0479">Metal-binding</keyword>
<dbReference type="SUPFAM" id="SSF51604">
    <property type="entry name" value="Enolase C-terminal domain-like"/>
    <property type="match status" value="1"/>
</dbReference>
<dbReference type="PANTHER" id="PTHR48073">
    <property type="entry name" value="O-SUCCINYLBENZOATE SYNTHASE-RELATED"/>
    <property type="match status" value="1"/>
</dbReference>
<proteinExistence type="inferred from homology"/>
<evidence type="ECO:0000256" key="5">
    <source>
        <dbReference type="ARBA" id="ARBA00023235"/>
    </source>
</evidence>
<dbReference type="EMBL" id="MW601943">
    <property type="protein sequence ID" value="QST87839.1"/>
    <property type="molecule type" value="Genomic_DNA"/>
</dbReference>
<comment type="cofactor">
    <cofactor evidence="1">
        <name>Mg(2+)</name>
        <dbReference type="ChEBI" id="CHEBI:18420"/>
    </cofactor>
</comment>
<dbReference type="SUPFAM" id="SSF54826">
    <property type="entry name" value="Enolase N-terminal domain-like"/>
    <property type="match status" value="1"/>
</dbReference>
<dbReference type="Pfam" id="PF02746">
    <property type="entry name" value="MR_MLE_N"/>
    <property type="match status" value="1"/>
</dbReference>
<evidence type="ECO:0000256" key="3">
    <source>
        <dbReference type="ARBA" id="ARBA00022723"/>
    </source>
</evidence>
<dbReference type="Pfam" id="PF13378">
    <property type="entry name" value="MR_MLE_C"/>
    <property type="match status" value="1"/>
</dbReference>